<reference evidence="4" key="1">
    <citation type="submission" date="2015-07" db="EMBL/GenBank/DDBJ databases">
        <authorList>
            <person name="Teixeira M.M."/>
            <person name="Souza R.C."/>
            <person name="Almeida L.G."/>
            <person name="Vicente V.A."/>
            <person name="de Hoog S."/>
            <person name="Bocca A.L."/>
            <person name="de Almeida S.R."/>
            <person name="Vasconcelos A.T."/>
            <person name="Felipe M.S."/>
        </authorList>
    </citation>
    <scope>NUCLEOTIDE SEQUENCE [LARGE SCALE GENOMIC DNA]</scope>
    <source>
        <strain evidence="4">KSF</strain>
    </source>
</reference>
<dbReference type="PANTHER" id="PTHR32170:SF3">
    <property type="entry name" value="PROTEASOME ACTIVATOR COMPLEX SUBUNIT 4"/>
    <property type="match status" value="1"/>
</dbReference>
<dbReference type="Pfam" id="PF16547">
    <property type="entry name" value="BLM10_N"/>
    <property type="match status" value="1"/>
</dbReference>
<comment type="caution">
    <text evidence="3">The sequence shown here is derived from an EMBL/GenBank/DDBJ whole genome shotgun (WGS) entry which is preliminary data.</text>
</comment>
<sequence length="155" mass="17627">MEDLVSVNNHMKHAFEVSRATSPAGTIAMQDGQANDAGTPAKRNRPRTFPYFSTLPYPVEDEATRQENLAEILKRLYIAIQASDFTPGAVHWTRELRSWLSLKFDPTKEQRVKLVQLYYELALAPGIDPVVSERFASMFMLLIKCVAESRNLVQR</sequence>
<proteinExistence type="predicted"/>
<evidence type="ECO:0000259" key="2">
    <source>
        <dbReference type="Pfam" id="PF16547"/>
    </source>
</evidence>
<name>A0A1C1CYW9_9EURO</name>
<dbReference type="VEuPathDB" id="FungiDB:G647_00638"/>
<dbReference type="GO" id="GO:0070628">
    <property type="term" value="F:proteasome binding"/>
    <property type="evidence" value="ECO:0007669"/>
    <property type="project" value="InterPro"/>
</dbReference>
<dbReference type="GO" id="GO:0005634">
    <property type="term" value="C:nucleus"/>
    <property type="evidence" value="ECO:0007669"/>
    <property type="project" value="TreeGrafter"/>
</dbReference>
<dbReference type="AlphaFoldDB" id="A0A1C1CYW9"/>
<evidence type="ECO:0000313" key="4">
    <source>
        <dbReference type="Proteomes" id="UP000094526"/>
    </source>
</evidence>
<dbReference type="Gene3D" id="1.10.287.2210">
    <property type="match status" value="1"/>
</dbReference>
<dbReference type="GO" id="GO:0016504">
    <property type="term" value="F:peptidase activator activity"/>
    <property type="evidence" value="ECO:0007669"/>
    <property type="project" value="InterPro"/>
</dbReference>
<dbReference type="GO" id="GO:0005829">
    <property type="term" value="C:cytosol"/>
    <property type="evidence" value="ECO:0007669"/>
    <property type="project" value="TreeGrafter"/>
</dbReference>
<accession>A0A1C1CYW9</accession>
<feature type="region of interest" description="Disordered" evidence="1">
    <location>
        <begin position="22"/>
        <end position="45"/>
    </location>
</feature>
<keyword evidence="4" id="KW-1185">Reference proteome</keyword>
<protein>
    <recommendedName>
        <fullName evidence="2">Proteasome activator Blm10 N-terminal domain-containing protein</fullName>
    </recommendedName>
</protein>
<evidence type="ECO:0000256" key="1">
    <source>
        <dbReference type="SAM" id="MobiDB-lite"/>
    </source>
</evidence>
<dbReference type="InterPro" id="IPR035309">
    <property type="entry name" value="PSME4"/>
</dbReference>
<dbReference type="InterPro" id="IPR032372">
    <property type="entry name" value="Blm10_N"/>
</dbReference>
<dbReference type="STRING" id="86049.A0A1C1CYW9"/>
<dbReference type="Proteomes" id="UP000094526">
    <property type="component" value="Unassembled WGS sequence"/>
</dbReference>
<dbReference type="OrthoDB" id="17907at2759"/>
<dbReference type="GO" id="GO:0010499">
    <property type="term" value="P:proteasomal ubiquitin-independent protein catabolic process"/>
    <property type="evidence" value="ECO:0007669"/>
    <property type="project" value="TreeGrafter"/>
</dbReference>
<dbReference type="PANTHER" id="PTHR32170">
    <property type="entry name" value="PROTEASOME ACTIVATOR COMPLEX SUBUNIT 4"/>
    <property type="match status" value="1"/>
</dbReference>
<evidence type="ECO:0000313" key="3">
    <source>
        <dbReference type="EMBL" id="OCT53695.1"/>
    </source>
</evidence>
<gene>
    <name evidence="3" type="ORF">CLCR_10942</name>
</gene>
<organism evidence="3 4">
    <name type="scientific">Cladophialophora carrionii</name>
    <dbReference type="NCBI Taxonomy" id="86049"/>
    <lineage>
        <taxon>Eukaryota</taxon>
        <taxon>Fungi</taxon>
        <taxon>Dikarya</taxon>
        <taxon>Ascomycota</taxon>
        <taxon>Pezizomycotina</taxon>
        <taxon>Eurotiomycetes</taxon>
        <taxon>Chaetothyriomycetidae</taxon>
        <taxon>Chaetothyriales</taxon>
        <taxon>Herpotrichiellaceae</taxon>
        <taxon>Cladophialophora</taxon>
    </lineage>
</organism>
<feature type="domain" description="Proteasome activator Blm10 N-terminal" evidence="2">
    <location>
        <begin position="16"/>
        <end position="88"/>
    </location>
</feature>
<dbReference type="EMBL" id="LGRB01000008">
    <property type="protein sequence ID" value="OCT53695.1"/>
    <property type="molecule type" value="Genomic_DNA"/>
</dbReference>
<dbReference type="VEuPathDB" id="FungiDB:CLCR_10942"/>